<dbReference type="InterPro" id="IPR001506">
    <property type="entry name" value="Peptidase_M12A"/>
</dbReference>
<keyword evidence="9" id="KW-0325">Glycoprotein</keyword>
<keyword evidence="1 10" id="KW-0645">Protease</keyword>
<dbReference type="FunFam" id="3.40.390.10:FF:000015">
    <property type="entry name" value="Meprin A subunit"/>
    <property type="match status" value="1"/>
</dbReference>
<reference evidence="16" key="2">
    <citation type="submission" date="2025-08" db="UniProtKB">
        <authorList>
            <consortium name="Ensembl"/>
        </authorList>
    </citation>
    <scope>IDENTIFICATION</scope>
</reference>
<dbReference type="InterPro" id="IPR008974">
    <property type="entry name" value="TRAF-like"/>
</dbReference>
<dbReference type="Gene3D" id="2.60.120.200">
    <property type="match status" value="1"/>
</dbReference>
<dbReference type="GO" id="GO:0004222">
    <property type="term" value="F:metalloendopeptidase activity"/>
    <property type="evidence" value="ECO:0007669"/>
    <property type="project" value="UniProtKB-UniRule"/>
</dbReference>
<feature type="active site" evidence="10">
    <location>
        <position position="146"/>
    </location>
</feature>
<organism evidence="16 17">
    <name type="scientific">Sphaeramia orbicularis</name>
    <name type="common">orbiculate cardinalfish</name>
    <dbReference type="NCBI Taxonomy" id="375764"/>
    <lineage>
        <taxon>Eukaryota</taxon>
        <taxon>Metazoa</taxon>
        <taxon>Chordata</taxon>
        <taxon>Craniata</taxon>
        <taxon>Vertebrata</taxon>
        <taxon>Euteleostomi</taxon>
        <taxon>Actinopterygii</taxon>
        <taxon>Neopterygii</taxon>
        <taxon>Teleostei</taxon>
        <taxon>Neoteleostei</taxon>
        <taxon>Acanthomorphata</taxon>
        <taxon>Gobiaria</taxon>
        <taxon>Kurtiformes</taxon>
        <taxon>Apogonoidei</taxon>
        <taxon>Apogonidae</taxon>
        <taxon>Apogoninae</taxon>
        <taxon>Sphaeramia</taxon>
    </lineage>
</organism>
<dbReference type="SMART" id="SM00137">
    <property type="entry name" value="MAM"/>
    <property type="match status" value="1"/>
</dbReference>
<evidence type="ECO:0000256" key="7">
    <source>
        <dbReference type="ARBA" id="ARBA00023145"/>
    </source>
</evidence>
<evidence type="ECO:0000313" key="16">
    <source>
        <dbReference type="Ensembl" id="ENSSORP00005001828.1"/>
    </source>
</evidence>
<dbReference type="Pfam" id="PF01400">
    <property type="entry name" value="Astacin"/>
    <property type="match status" value="1"/>
</dbReference>
<evidence type="ECO:0000256" key="8">
    <source>
        <dbReference type="ARBA" id="ARBA00023157"/>
    </source>
</evidence>
<feature type="binding site" evidence="10">
    <location>
        <position position="145"/>
    </location>
    <ligand>
        <name>Zn(2+)</name>
        <dbReference type="ChEBI" id="CHEBI:29105"/>
        <note>catalytic</note>
    </ligand>
</feature>
<keyword evidence="4 10" id="KW-0378">Hydrolase</keyword>
<dbReference type="PROSITE" id="PS51864">
    <property type="entry name" value="ASTACIN"/>
    <property type="match status" value="1"/>
</dbReference>
<feature type="chain" id="PRO_5025717827" description="Metalloendopeptidase" evidence="11">
    <location>
        <begin position="19"/>
        <end position="685"/>
    </location>
</feature>
<dbReference type="GeneID" id="115435262"/>
<feature type="binding site" evidence="10">
    <location>
        <position position="149"/>
    </location>
    <ligand>
        <name>Zn(2+)</name>
        <dbReference type="ChEBI" id="CHEBI:29105"/>
        <note>catalytic</note>
    </ligand>
</feature>
<comment type="caution">
    <text evidence="10">Lacks conserved residue(s) required for the propagation of feature annotation.</text>
</comment>
<name>A0A672Y6E1_9TELE</name>
<keyword evidence="13" id="KW-0812">Transmembrane</keyword>
<dbReference type="InterPro" id="IPR006026">
    <property type="entry name" value="Peptidase_Metallo"/>
</dbReference>
<feature type="region of interest" description="Disordered" evidence="12">
    <location>
        <begin position="610"/>
        <end position="657"/>
    </location>
</feature>
<dbReference type="OrthoDB" id="291007at2759"/>
<protein>
    <recommendedName>
        <fullName evidence="11">Metalloendopeptidase</fullName>
        <ecNumber evidence="11">3.4.24.-</ecNumber>
    </recommendedName>
</protein>
<evidence type="ECO:0000256" key="13">
    <source>
        <dbReference type="SAM" id="Phobius"/>
    </source>
</evidence>
<feature type="domain" description="MAM" evidence="14">
    <location>
        <begin position="258"/>
        <end position="432"/>
    </location>
</feature>
<evidence type="ECO:0000256" key="10">
    <source>
        <dbReference type="PROSITE-ProRule" id="PRU01211"/>
    </source>
</evidence>
<keyword evidence="5 10" id="KW-0862">Zinc</keyword>
<dbReference type="SUPFAM" id="SSF49599">
    <property type="entry name" value="TRAF domain-like"/>
    <property type="match status" value="1"/>
</dbReference>
<dbReference type="Gene3D" id="2.60.210.10">
    <property type="entry name" value="Apoptosis, Tumor Necrosis Factor Receptor Associated Protein 2, Chain A"/>
    <property type="match status" value="1"/>
</dbReference>
<dbReference type="PANTHER" id="PTHR10127:SF903">
    <property type="entry name" value="MEPRIN A SUBUNIT"/>
    <property type="match status" value="1"/>
</dbReference>
<keyword evidence="17" id="KW-1185">Reference proteome</keyword>
<dbReference type="GO" id="GO:0008270">
    <property type="term" value="F:zinc ion binding"/>
    <property type="evidence" value="ECO:0007669"/>
    <property type="project" value="UniProtKB-UniRule"/>
</dbReference>
<keyword evidence="6 10" id="KW-0482">Metalloprotease</keyword>
<evidence type="ECO:0000259" key="14">
    <source>
        <dbReference type="PROSITE" id="PS50060"/>
    </source>
</evidence>
<reference evidence="16" key="1">
    <citation type="submission" date="2019-06" db="EMBL/GenBank/DDBJ databases">
        <authorList>
            <consortium name="Wellcome Sanger Institute Data Sharing"/>
        </authorList>
    </citation>
    <scope>NUCLEOTIDE SEQUENCE [LARGE SCALE GENOMIC DNA]</scope>
</reference>
<feature type="transmembrane region" description="Helical" evidence="13">
    <location>
        <begin position="667"/>
        <end position="684"/>
    </location>
</feature>
<keyword evidence="13" id="KW-1133">Transmembrane helix</keyword>
<keyword evidence="2 10" id="KW-0479">Metal-binding</keyword>
<dbReference type="Pfam" id="PF22486">
    <property type="entry name" value="MATH_2"/>
    <property type="match status" value="1"/>
</dbReference>
<dbReference type="Proteomes" id="UP000472271">
    <property type="component" value="Chromosome 16"/>
</dbReference>
<dbReference type="PROSITE" id="PS50060">
    <property type="entry name" value="MAM_2"/>
    <property type="match status" value="1"/>
</dbReference>
<dbReference type="GO" id="GO:0016020">
    <property type="term" value="C:membrane"/>
    <property type="evidence" value="ECO:0007669"/>
    <property type="project" value="InterPro"/>
</dbReference>
<dbReference type="InterPro" id="IPR002083">
    <property type="entry name" value="MATH/TRAF_dom"/>
</dbReference>
<evidence type="ECO:0000256" key="2">
    <source>
        <dbReference type="ARBA" id="ARBA00022723"/>
    </source>
</evidence>
<dbReference type="EC" id="3.4.24.-" evidence="11"/>
<evidence type="ECO:0000313" key="17">
    <source>
        <dbReference type="Proteomes" id="UP000472271"/>
    </source>
</evidence>
<evidence type="ECO:0000256" key="4">
    <source>
        <dbReference type="ARBA" id="ARBA00022801"/>
    </source>
</evidence>
<proteinExistence type="predicted"/>
<evidence type="ECO:0000256" key="1">
    <source>
        <dbReference type="ARBA" id="ARBA00022670"/>
    </source>
</evidence>
<dbReference type="InParanoid" id="A0A672Y6E1"/>
<dbReference type="SMART" id="SM00235">
    <property type="entry name" value="ZnMc"/>
    <property type="match status" value="1"/>
</dbReference>
<evidence type="ECO:0000256" key="3">
    <source>
        <dbReference type="ARBA" id="ARBA00022729"/>
    </source>
</evidence>
<evidence type="ECO:0000256" key="12">
    <source>
        <dbReference type="SAM" id="MobiDB-lite"/>
    </source>
</evidence>
<feature type="signal peptide" evidence="11">
    <location>
        <begin position="1"/>
        <end position="18"/>
    </location>
</feature>
<keyword evidence="8" id="KW-1015">Disulfide bond</keyword>
<dbReference type="GO" id="GO:0006508">
    <property type="term" value="P:proteolysis"/>
    <property type="evidence" value="ECO:0007669"/>
    <property type="project" value="UniProtKB-KW"/>
</dbReference>
<keyword evidence="13" id="KW-0472">Membrane</keyword>
<dbReference type="RefSeq" id="XP_030013407.1">
    <property type="nucleotide sequence ID" value="XM_030157547.1"/>
</dbReference>
<dbReference type="Ensembl" id="ENSSORT00005001883.1">
    <property type="protein sequence ID" value="ENSSORP00005001828.1"/>
    <property type="gene ID" value="ENSSORG00005001143.1"/>
</dbReference>
<dbReference type="AlphaFoldDB" id="A0A672Y6E1"/>
<dbReference type="PANTHER" id="PTHR10127">
    <property type="entry name" value="DISCOIDIN, CUB, EGF, LAMININ , AND ZINC METALLOPROTEASE DOMAIN CONTAINING"/>
    <property type="match status" value="1"/>
</dbReference>
<dbReference type="CDD" id="cd06263">
    <property type="entry name" value="MAM"/>
    <property type="match status" value="1"/>
</dbReference>
<evidence type="ECO:0000256" key="9">
    <source>
        <dbReference type="ARBA" id="ARBA00023180"/>
    </source>
</evidence>
<comment type="cofactor">
    <cofactor evidence="10 11">
        <name>Zn(2+)</name>
        <dbReference type="ChEBI" id="CHEBI:29105"/>
    </cofactor>
    <text evidence="10 11">Binds 1 zinc ion per subunit.</text>
</comment>
<gene>
    <name evidence="16" type="primary">LOC115435262</name>
</gene>
<evidence type="ECO:0000256" key="11">
    <source>
        <dbReference type="RuleBase" id="RU361183"/>
    </source>
</evidence>
<dbReference type="SUPFAM" id="SSF55486">
    <property type="entry name" value="Metalloproteases ('zincins'), catalytic domain"/>
    <property type="match status" value="1"/>
</dbReference>
<sequence length="685" mass="77388">MKTYIFLVVNLALTSVFSVNNNGPRFEEIGEDKDITVINNGSLQDDILKLEVQRSAIFYKERHWTSPVPYVLEENLEMNAKGVILRAFDQFRLKSCIDFTPRTSENYYLSIQKSNGCYSYIGRVIQNGQILSIGQYCDEISTVEHEILHALGFFHEQSRYDRDNYVIIRFENILEGREGNFDKASEEYTTTNGVMYDYWSVMHYGAYAFSNGNGTTIETTKNNSRFQSIIGQRLEMSPSDVLELNLLYECNSTIAFKMHCSFSDAAMCQMTPCSRTNNHWRRVKAATGGPNSDHTSLPTGNHVTGEHPGYFMHVSTASGQEGDSARLETKRMKVNRQCHIQCLQFYYFHSGNPSDVLNVWLREFHDETDVTGHRRLVGQITGPPTSHWQIHHVSLNASTFFQVEFEVRKGTGSSSGGISIDDINLSEIECPHVTMQIDDFKNVLNSSSYGSVIYSPRQYSTTGYAYRVGVILYQTYAGVFVQMMSGKNDDHLEWPVHNRQVTLMNVDQDPNIQEQMSKQRSITADRTTSYSGGLLWDNPRNSGDSFVGENNETVFVGPLIGRSYFVHFPEMTYRSYLKGNSAVFTFSFHDLTPLVNGSELPCPVAKAAKITHPPTDRDQGPCSPRLQTTSSPHHTTHHPHSTEDPYPTYDPPRTTDPSIFGNAPGKVASFIHILILLSALLLLIP</sequence>
<dbReference type="Pfam" id="PF00629">
    <property type="entry name" value="MAM"/>
    <property type="match status" value="1"/>
</dbReference>
<feature type="binding site" evidence="10">
    <location>
        <position position="155"/>
    </location>
    <ligand>
        <name>Zn(2+)</name>
        <dbReference type="ChEBI" id="CHEBI:29105"/>
        <note>catalytic</note>
    </ligand>
</feature>
<evidence type="ECO:0000256" key="5">
    <source>
        <dbReference type="ARBA" id="ARBA00022833"/>
    </source>
</evidence>
<dbReference type="Gene3D" id="3.40.390.10">
    <property type="entry name" value="Collagenase (Catalytic Domain)"/>
    <property type="match status" value="1"/>
</dbReference>
<accession>A0A672Y6E1</accession>
<feature type="compositionally biased region" description="Low complexity" evidence="12">
    <location>
        <begin position="644"/>
        <end position="657"/>
    </location>
</feature>
<dbReference type="PRINTS" id="PR00480">
    <property type="entry name" value="ASTACIN"/>
</dbReference>
<dbReference type="InterPro" id="IPR000998">
    <property type="entry name" value="MAM_dom"/>
</dbReference>
<feature type="domain" description="Peptidase M12A" evidence="15">
    <location>
        <begin position="55"/>
        <end position="251"/>
    </location>
</feature>
<reference evidence="16" key="3">
    <citation type="submission" date="2025-09" db="UniProtKB">
        <authorList>
            <consortium name="Ensembl"/>
        </authorList>
    </citation>
    <scope>IDENTIFICATION</scope>
</reference>
<dbReference type="SUPFAM" id="SSF49899">
    <property type="entry name" value="Concanavalin A-like lectins/glucanases"/>
    <property type="match status" value="1"/>
</dbReference>
<keyword evidence="7" id="KW-0865">Zymogen</keyword>
<evidence type="ECO:0000259" key="15">
    <source>
        <dbReference type="PROSITE" id="PS51864"/>
    </source>
</evidence>
<dbReference type="InterPro" id="IPR013320">
    <property type="entry name" value="ConA-like_dom_sf"/>
</dbReference>
<keyword evidence="3 11" id="KW-0732">Signal</keyword>
<dbReference type="InterPro" id="IPR024079">
    <property type="entry name" value="MetalloPept_cat_dom_sf"/>
</dbReference>
<evidence type="ECO:0000256" key="6">
    <source>
        <dbReference type="ARBA" id="ARBA00023049"/>
    </source>
</evidence>